<organism evidence="2 3">
    <name type="scientific">Methylorubrum rhodesianum</name>
    <dbReference type="NCBI Taxonomy" id="29427"/>
    <lineage>
        <taxon>Bacteria</taxon>
        <taxon>Pseudomonadati</taxon>
        <taxon>Pseudomonadota</taxon>
        <taxon>Alphaproteobacteria</taxon>
        <taxon>Hyphomicrobiales</taxon>
        <taxon>Methylobacteriaceae</taxon>
        <taxon>Methylorubrum</taxon>
    </lineage>
</organism>
<feature type="domain" description="PIN" evidence="1">
    <location>
        <begin position="1"/>
        <end position="105"/>
    </location>
</feature>
<protein>
    <submittedName>
        <fullName evidence="2">Type II toxin-antitoxin system VapC family toxin</fullName>
    </submittedName>
</protein>
<proteinExistence type="predicted"/>
<evidence type="ECO:0000313" key="2">
    <source>
        <dbReference type="EMBL" id="MEN3226075.1"/>
    </source>
</evidence>
<dbReference type="RefSeq" id="WP_246750805.1">
    <property type="nucleotide sequence ID" value="NZ_JACWCW010000070.1"/>
</dbReference>
<dbReference type="CDD" id="cd09871">
    <property type="entry name" value="PIN_MtVapC28-VapC30-like"/>
    <property type="match status" value="1"/>
</dbReference>
<dbReference type="EMBL" id="JAQYXL010000001">
    <property type="protein sequence ID" value="MEN3226075.1"/>
    <property type="molecule type" value="Genomic_DNA"/>
</dbReference>
<accession>A0ABU9Z4F9</accession>
<dbReference type="Pfam" id="PF01850">
    <property type="entry name" value="PIN"/>
    <property type="match status" value="1"/>
</dbReference>
<dbReference type="Proteomes" id="UP001404845">
    <property type="component" value="Unassembled WGS sequence"/>
</dbReference>
<keyword evidence="3" id="KW-1185">Reference proteome</keyword>
<dbReference type="InterPro" id="IPR002716">
    <property type="entry name" value="PIN_dom"/>
</dbReference>
<dbReference type="InterPro" id="IPR029060">
    <property type="entry name" value="PIN-like_dom_sf"/>
</dbReference>
<reference evidence="2 3" key="1">
    <citation type="journal article" date="2023" name="PLoS ONE">
        <title>Complete genome assembly of Hawai'i environmental nontuberculous mycobacteria reveals unexpected co-isolation with methylobacteria.</title>
        <authorList>
            <person name="Hendrix J."/>
            <person name="Epperson L.E."/>
            <person name="Tong E.I."/>
            <person name="Chan Y.L."/>
            <person name="Hasan N.A."/>
            <person name="Dawrs S.N."/>
            <person name="Norton G.J."/>
            <person name="Virdi R."/>
            <person name="Crooks J.L."/>
            <person name="Chan E.D."/>
            <person name="Honda J.R."/>
            <person name="Strong M."/>
        </authorList>
    </citation>
    <scope>NUCLEOTIDE SEQUENCE [LARGE SCALE GENOMIC DNA]</scope>
    <source>
        <strain evidence="2 3">NJH_HI01</strain>
    </source>
</reference>
<dbReference type="SUPFAM" id="SSF88723">
    <property type="entry name" value="PIN domain-like"/>
    <property type="match status" value="1"/>
</dbReference>
<evidence type="ECO:0000313" key="3">
    <source>
        <dbReference type="Proteomes" id="UP001404845"/>
    </source>
</evidence>
<dbReference type="Gene3D" id="3.40.50.1010">
    <property type="entry name" value="5'-nuclease"/>
    <property type="match status" value="1"/>
</dbReference>
<gene>
    <name evidence="2" type="ORF">PUR21_00020</name>
</gene>
<evidence type="ECO:0000259" key="1">
    <source>
        <dbReference type="Pfam" id="PF01850"/>
    </source>
</evidence>
<name>A0ABU9Z4F9_9HYPH</name>
<comment type="caution">
    <text evidence="2">The sequence shown here is derived from an EMBL/GenBank/DDBJ whole genome shotgun (WGS) entry which is preliminary data.</text>
</comment>
<sequence length="106" mass="10987">MFVDASAMVAILIGGPQRSALLTCLDGASEPITSDIAVFETVAALTRRRAQPAEASTAQVHESMKVAGIATVPITDAEGRTALTAFARFDKGQGHPAQLNIGDCFA</sequence>